<keyword evidence="2" id="KW-0238">DNA-binding</keyword>
<dbReference type="SUPFAM" id="SSF46785">
    <property type="entry name" value="Winged helix' DNA-binding domain"/>
    <property type="match status" value="1"/>
</dbReference>
<keyword evidence="1" id="KW-0805">Transcription regulation</keyword>
<gene>
    <name evidence="5" type="ORF">GCM10011452_32770</name>
</gene>
<dbReference type="Proteomes" id="UP000628984">
    <property type="component" value="Unassembled WGS sequence"/>
</dbReference>
<dbReference type="InterPro" id="IPR000524">
    <property type="entry name" value="Tscrpt_reg_HTH_GntR"/>
</dbReference>
<protein>
    <submittedName>
        <fullName evidence="5">GntR family transcriptional regulator</fullName>
    </submittedName>
</protein>
<sequence>MTRRDSQIAASDSLTPGRISLEKPAAEKIVRRKLSDQVFDRLRELIARGELQPGDPMPSERDLMERFGVGRPAVREALQSMHTMGLITITHGERSRVNELSAGSVLGRVDEVARLLLSAEPEQLDHLKEARGMFECGVVRKAAEMATETDIADLRALVEQQRAQLADRAAFVAADVAFHARIAAITGNPIIAAVSQAMLKWLFQYHDVLLHWSGNEALTLDEHQEIVKLIADRDGAGAAVAMRAHLDRSNPRYQHHG</sequence>
<accession>A0A918J0M6</accession>
<dbReference type="SMART" id="SM00895">
    <property type="entry name" value="FCD"/>
    <property type="match status" value="1"/>
</dbReference>
<dbReference type="Pfam" id="PF00392">
    <property type="entry name" value="GntR"/>
    <property type="match status" value="1"/>
</dbReference>
<comment type="caution">
    <text evidence="5">The sequence shown here is derived from an EMBL/GenBank/DDBJ whole genome shotgun (WGS) entry which is preliminary data.</text>
</comment>
<dbReference type="InterPro" id="IPR036388">
    <property type="entry name" value="WH-like_DNA-bd_sf"/>
</dbReference>
<proteinExistence type="predicted"/>
<dbReference type="AlphaFoldDB" id="A0A918J0M6"/>
<evidence type="ECO:0000259" key="4">
    <source>
        <dbReference type="PROSITE" id="PS50949"/>
    </source>
</evidence>
<name>A0A918J0M6_9RHOB</name>
<reference evidence="5" key="1">
    <citation type="journal article" date="2014" name="Int. J. Syst. Evol. Microbiol.">
        <title>Complete genome sequence of Corynebacterium casei LMG S-19264T (=DSM 44701T), isolated from a smear-ripened cheese.</title>
        <authorList>
            <consortium name="US DOE Joint Genome Institute (JGI-PGF)"/>
            <person name="Walter F."/>
            <person name="Albersmeier A."/>
            <person name="Kalinowski J."/>
            <person name="Ruckert C."/>
        </authorList>
    </citation>
    <scope>NUCLEOTIDE SEQUENCE</scope>
    <source>
        <strain evidence="5">KCTC 23714</strain>
    </source>
</reference>
<dbReference type="RefSeq" id="WP_189634963.1">
    <property type="nucleotide sequence ID" value="NZ_BMYQ01000014.1"/>
</dbReference>
<feature type="domain" description="HTH gntR-type" evidence="4">
    <location>
        <begin position="32"/>
        <end position="100"/>
    </location>
</feature>
<dbReference type="Gene3D" id="1.20.120.530">
    <property type="entry name" value="GntR ligand-binding domain-like"/>
    <property type="match status" value="1"/>
</dbReference>
<dbReference type="PROSITE" id="PS50949">
    <property type="entry name" value="HTH_GNTR"/>
    <property type="match status" value="1"/>
</dbReference>
<dbReference type="PANTHER" id="PTHR43537:SF5">
    <property type="entry name" value="UXU OPERON TRANSCRIPTIONAL REGULATOR"/>
    <property type="match status" value="1"/>
</dbReference>
<dbReference type="GO" id="GO:0003700">
    <property type="term" value="F:DNA-binding transcription factor activity"/>
    <property type="evidence" value="ECO:0007669"/>
    <property type="project" value="InterPro"/>
</dbReference>
<evidence type="ECO:0000256" key="3">
    <source>
        <dbReference type="ARBA" id="ARBA00023163"/>
    </source>
</evidence>
<organism evidence="5 6">
    <name type="scientific">Gemmobacter lanyuensis</name>
    <dbReference type="NCBI Taxonomy" id="1054497"/>
    <lineage>
        <taxon>Bacteria</taxon>
        <taxon>Pseudomonadati</taxon>
        <taxon>Pseudomonadota</taxon>
        <taxon>Alphaproteobacteria</taxon>
        <taxon>Rhodobacterales</taxon>
        <taxon>Paracoccaceae</taxon>
        <taxon>Gemmobacter</taxon>
    </lineage>
</organism>
<dbReference type="PRINTS" id="PR00035">
    <property type="entry name" value="HTHGNTR"/>
</dbReference>
<keyword evidence="6" id="KW-1185">Reference proteome</keyword>
<evidence type="ECO:0000313" key="6">
    <source>
        <dbReference type="Proteomes" id="UP000628984"/>
    </source>
</evidence>
<evidence type="ECO:0000256" key="1">
    <source>
        <dbReference type="ARBA" id="ARBA00023015"/>
    </source>
</evidence>
<dbReference type="InterPro" id="IPR036390">
    <property type="entry name" value="WH_DNA-bd_sf"/>
</dbReference>
<evidence type="ECO:0000313" key="5">
    <source>
        <dbReference type="EMBL" id="GGW41949.1"/>
    </source>
</evidence>
<dbReference type="NCBIfam" id="NF003011">
    <property type="entry name" value="PRK03837.1"/>
    <property type="match status" value="1"/>
</dbReference>
<dbReference type="EMBL" id="BMYQ01000014">
    <property type="protein sequence ID" value="GGW41949.1"/>
    <property type="molecule type" value="Genomic_DNA"/>
</dbReference>
<dbReference type="PANTHER" id="PTHR43537">
    <property type="entry name" value="TRANSCRIPTIONAL REGULATOR, GNTR FAMILY"/>
    <property type="match status" value="1"/>
</dbReference>
<dbReference type="CDD" id="cd07377">
    <property type="entry name" value="WHTH_GntR"/>
    <property type="match status" value="1"/>
</dbReference>
<dbReference type="GO" id="GO:0003677">
    <property type="term" value="F:DNA binding"/>
    <property type="evidence" value="ECO:0007669"/>
    <property type="project" value="UniProtKB-KW"/>
</dbReference>
<dbReference type="InterPro" id="IPR008920">
    <property type="entry name" value="TF_FadR/GntR_C"/>
</dbReference>
<dbReference type="SUPFAM" id="SSF48008">
    <property type="entry name" value="GntR ligand-binding domain-like"/>
    <property type="match status" value="1"/>
</dbReference>
<dbReference type="Pfam" id="PF07729">
    <property type="entry name" value="FCD"/>
    <property type="match status" value="1"/>
</dbReference>
<dbReference type="InterPro" id="IPR011711">
    <property type="entry name" value="GntR_C"/>
</dbReference>
<keyword evidence="3" id="KW-0804">Transcription</keyword>
<dbReference type="Gene3D" id="1.10.10.10">
    <property type="entry name" value="Winged helix-like DNA-binding domain superfamily/Winged helix DNA-binding domain"/>
    <property type="match status" value="1"/>
</dbReference>
<dbReference type="SMART" id="SM00345">
    <property type="entry name" value="HTH_GNTR"/>
    <property type="match status" value="1"/>
</dbReference>
<evidence type="ECO:0000256" key="2">
    <source>
        <dbReference type="ARBA" id="ARBA00023125"/>
    </source>
</evidence>
<reference evidence="5" key="2">
    <citation type="submission" date="2020-09" db="EMBL/GenBank/DDBJ databases">
        <authorList>
            <person name="Sun Q."/>
            <person name="Kim S."/>
        </authorList>
    </citation>
    <scope>NUCLEOTIDE SEQUENCE</scope>
    <source>
        <strain evidence="5">KCTC 23714</strain>
    </source>
</reference>